<dbReference type="RefSeq" id="WP_255314049.1">
    <property type="nucleotide sequence ID" value="NZ_BJNA01000141.1"/>
</dbReference>
<reference evidence="1 2" key="1">
    <citation type="submission" date="2019-06" db="EMBL/GenBank/DDBJ databases">
        <title>Sequencing the genomes of 1000 actinobacteria strains.</title>
        <authorList>
            <person name="Klenk H.-P."/>
        </authorList>
    </citation>
    <scope>NUCLEOTIDE SEQUENCE [LARGE SCALE GENOMIC DNA]</scope>
    <source>
        <strain evidence="1 2">DSM 20427</strain>
    </source>
</reference>
<dbReference type="AlphaFoldDB" id="A0A543KS65"/>
<gene>
    <name evidence="1" type="ORF">FHX68_1905</name>
</gene>
<protein>
    <submittedName>
        <fullName evidence="1">Uncharacterized protein</fullName>
    </submittedName>
</protein>
<evidence type="ECO:0000313" key="2">
    <source>
        <dbReference type="Proteomes" id="UP000319804"/>
    </source>
</evidence>
<dbReference type="Proteomes" id="UP000319804">
    <property type="component" value="Unassembled WGS sequence"/>
</dbReference>
<evidence type="ECO:0000313" key="1">
    <source>
        <dbReference type="EMBL" id="TQM97901.1"/>
    </source>
</evidence>
<sequence>MIGNPSASTTHAITYVPGIFSNQYSFYGGEVQQVGSWLNGDGAH</sequence>
<accession>A0A543KS65</accession>
<keyword evidence="2" id="KW-1185">Reference proteome</keyword>
<dbReference type="EMBL" id="VFPS01000003">
    <property type="protein sequence ID" value="TQM97901.1"/>
    <property type="molecule type" value="Genomic_DNA"/>
</dbReference>
<name>A0A543KS65_9MICO</name>
<comment type="caution">
    <text evidence="1">The sequence shown here is derived from an EMBL/GenBank/DDBJ whole genome shotgun (WGS) entry which is preliminary data.</text>
</comment>
<organism evidence="1 2">
    <name type="scientific">Microbacterium lacticum</name>
    <dbReference type="NCBI Taxonomy" id="33885"/>
    <lineage>
        <taxon>Bacteria</taxon>
        <taxon>Bacillati</taxon>
        <taxon>Actinomycetota</taxon>
        <taxon>Actinomycetes</taxon>
        <taxon>Micrococcales</taxon>
        <taxon>Microbacteriaceae</taxon>
        <taxon>Microbacterium</taxon>
    </lineage>
</organism>
<proteinExistence type="predicted"/>